<dbReference type="AlphaFoldDB" id="A0A1A9ZG73"/>
<protein>
    <submittedName>
        <fullName evidence="1">Uncharacterized protein</fullName>
    </submittedName>
</protein>
<dbReference type="GO" id="GO:0097352">
    <property type="term" value="P:autophagosome maturation"/>
    <property type="evidence" value="ECO:0007669"/>
    <property type="project" value="TreeGrafter"/>
</dbReference>
<organism evidence="1 2">
    <name type="scientific">Glossina pallidipes</name>
    <name type="common">Tsetse fly</name>
    <dbReference type="NCBI Taxonomy" id="7398"/>
    <lineage>
        <taxon>Eukaryota</taxon>
        <taxon>Metazoa</taxon>
        <taxon>Ecdysozoa</taxon>
        <taxon>Arthropoda</taxon>
        <taxon>Hexapoda</taxon>
        <taxon>Insecta</taxon>
        <taxon>Pterygota</taxon>
        <taxon>Neoptera</taxon>
        <taxon>Endopterygota</taxon>
        <taxon>Diptera</taxon>
        <taxon>Brachycera</taxon>
        <taxon>Muscomorpha</taxon>
        <taxon>Hippoboscoidea</taxon>
        <taxon>Glossinidae</taxon>
        <taxon>Glossina</taxon>
    </lineage>
</organism>
<proteinExistence type="predicted"/>
<sequence>MATVEKPKTKKTKKTKIVGHHLAKDNLRDVNETTANCVVQQIQTKEMLVEELQDFVELTGKAKSSTEIKECACKNQDQQQDEYQNKEDSAQVSLETKSSKERLDSTQLKSAQELIEDPLPSAPLTVGSYEPIPAAVITQYPTLLQLQQHEETPVTEVVYNQPKARNPGFRLALSDLQPFNCEQLRQLYYCAELQQVQQFEIEFLNNSLQETYESDPLHVALKNYYQLQSKLTMNIHDVNKFRQEATEAQNHIWLRESVTETFSAKCDDNIELKESVTYDIIKVNDKNLQAATAALTVLFDIISDTYTTNLITAKITKLKAR</sequence>
<reference evidence="1" key="2">
    <citation type="submission" date="2020-05" db="UniProtKB">
        <authorList>
            <consortium name="EnsemblMetazoa"/>
        </authorList>
    </citation>
    <scope>IDENTIFICATION</scope>
    <source>
        <strain evidence="1">IAEA</strain>
    </source>
</reference>
<dbReference type="InterPro" id="IPR051436">
    <property type="entry name" value="Autophagy-related_EPG5"/>
</dbReference>
<name>A0A1A9ZG73_GLOPL</name>
<dbReference type="PANTHER" id="PTHR31139">
    <property type="entry name" value="ECTOPIC P GRANULES PROTEIN 5 HOMOLOG"/>
    <property type="match status" value="1"/>
</dbReference>
<keyword evidence="2" id="KW-1185">Reference proteome</keyword>
<dbReference type="EnsemblMetazoa" id="GPAI013623-RA">
    <property type="protein sequence ID" value="GPAI013623-PA"/>
    <property type="gene ID" value="GPAI013623"/>
</dbReference>
<accession>A0A1A9ZG73</accession>
<dbReference type="STRING" id="7398.A0A1A9ZG73"/>
<dbReference type="PANTHER" id="PTHR31139:SF4">
    <property type="entry name" value="ECTOPIC P GRANULES PROTEIN 5 HOMOLOG"/>
    <property type="match status" value="1"/>
</dbReference>
<dbReference type="VEuPathDB" id="VectorBase:GPAI013623"/>
<evidence type="ECO:0000313" key="2">
    <source>
        <dbReference type="Proteomes" id="UP000092445"/>
    </source>
</evidence>
<dbReference type="GO" id="GO:0005737">
    <property type="term" value="C:cytoplasm"/>
    <property type="evidence" value="ECO:0007669"/>
    <property type="project" value="TreeGrafter"/>
</dbReference>
<dbReference type="Proteomes" id="UP000092445">
    <property type="component" value="Unassembled WGS sequence"/>
</dbReference>
<evidence type="ECO:0000313" key="1">
    <source>
        <dbReference type="EnsemblMetazoa" id="GPAI013623-PA"/>
    </source>
</evidence>
<reference evidence="2" key="1">
    <citation type="submission" date="2014-03" db="EMBL/GenBank/DDBJ databases">
        <authorList>
            <person name="Aksoy S."/>
            <person name="Warren W."/>
            <person name="Wilson R.K."/>
        </authorList>
    </citation>
    <scope>NUCLEOTIDE SEQUENCE [LARGE SCALE GENOMIC DNA]</scope>
    <source>
        <strain evidence="2">IAEA</strain>
    </source>
</reference>